<sequence>MDDDVVAAGEWLSLDQQTAVSSSVSDDFDISLADEPAPTRDHCGNYQVGYNEAEQEIVVSLQPSPLAARTVTRLCAALLDPRLLNTLLTPERLDGEDGEALGTLLDDAVSPAVLRAARQLGWLPDRAATGEDYPEQLISAMESLFADVDDIGSGDDFDPELARSVCRRGQGLAGTITHIYDLLGWDVVRELTFPDYSRHFHEDRSTHLQTLATQVAITSRYGHYPMSRIVYEERADKREGSLGAPAVDDIDPSGDLIGSWVLRGPGVDRLASNLAHLEAYANLDIQDEGANFAAFFTDLTIGQATRLDSIRETARRICHMKHLEPTRPATALLYALTGSVYETANALSGLAAETDPSRRTITLDEVRYALATLDPASLLPELDADEEGTRRKSARSKLIYAQLTARAPLTTGEWADRAGVSEESIRNHRDDLAALGLLEIDDRGVGKATYYRLRLPFRDERGDGDAPRPAHLVASEGESQPRSIRDVVCDLLEARELFEEAIDDQAISDGLVGWPPALEPAIERWLWLRPWCDVIARLLGVEGGGSLRGPTEWIEGPYEVTSRFGMEPATKQTQLGA</sequence>
<organism evidence="1 2">
    <name type="scientific">Halocatena marina</name>
    <dbReference type="NCBI Taxonomy" id="2934937"/>
    <lineage>
        <taxon>Archaea</taxon>
        <taxon>Methanobacteriati</taxon>
        <taxon>Methanobacteriota</taxon>
        <taxon>Stenosarchaea group</taxon>
        <taxon>Halobacteria</taxon>
        <taxon>Halobacteriales</taxon>
        <taxon>Natronomonadaceae</taxon>
        <taxon>Halocatena</taxon>
    </lineage>
</organism>
<evidence type="ECO:0000313" key="2">
    <source>
        <dbReference type="Proteomes" id="UP001596417"/>
    </source>
</evidence>
<accession>A0ABD5YZU5</accession>
<keyword evidence="2" id="KW-1185">Reference proteome</keyword>
<reference evidence="1 2" key="1">
    <citation type="journal article" date="2019" name="Int. J. Syst. Evol. Microbiol.">
        <title>The Global Catalogue of Microorganisms (GCM) 10K type strain sequencing project: providing services to taxonomists for standard genome sequencing and annotation.</title>
        <authorList>
            <consortium name="The Broad Institute Genomics Platform"/>
            <consortium name="The Broad Institute Genome Sequencing Center for Infectious Disease"/>
            <person name="Wu L."/>
            <person name="Ma J."/>
        </authorList>
    </citation>
    <scope>NUCLEOTIDE SEQUENCE [LARGE SCALE GENOMIC DNA]</scope>
    <source>
        <strain evidence="1 2">RDMS1</strain>
    </source>
</reference>
<name>A0ABD5YZU5_9EURY</name>
<evidence type="ECO:0000313" key="1">
    <source>
        <dbReference type="EMBL" id="MFC7193080.1"/>
    </source>
</evidence>
<comment type="caution">
    <text evidence="1">The sequence shown here is derived from an EMBL/GenBank/DDBJ whole genome shotgun (WGS) entry which is preliminary data.</text>
</comment>
<dbReference type="EMBL" id="JBHTAX010000006">
    <property type="protein sequence ID" value="MFC7193080.1"/>
    <property type="molecule type" value="Genomic_DNA"/>
</dbReference>
<dbReference type="Proteomes" id="UP001596417">
    <property type="component" value="Unassembled WGS sequence"/>
</dbReference>
<proteinExistence type="predicted"/>
<dbReference type="AlphaFoldDB" id="A0ABD5YZU5"/>
<gene>
    <name evidence="1" type="ORF">ACFQL7_27095</name>
</gene>
<dbReference type="RefSeq" id="WP_390206949.1">
    <property type="nucleotide sequence ID" value="NZ_JBHSZC010000005.1"/>
</dbReference>
<protein>
    <submittedName>
        <fullName evidence="1">Uncharacterized protein</fullName>
    </submittedName>
</protein>